<gene>
    <name evidence="2" type="ORF">SLAVMIC_00296</name>
</gene>
<dbReference type="EMBL" id="OU342829">
    <property type="protein sequence ID" value="CAG7580199.1"/>
    <property type="molecule type" value="Genomic_DNA"/>
</dbReference>
<organism evidence="2">
    <name type="scientific">uncultured marine phage</name>
    <dbReference type="NCBI Taxonomy" id="707152"/>
    <lineage>
        <taxon>Viruses</taxon>
        <taxon>environmental samples</taxon>
    </lineage>
</organism>
<name>A0A8D9FQM8_9VIRU</name>
<sequence>MGKNDEKKENLQDEFEKLQSEHKDTNIEKYLVDSDEDLPGFGELDVYNYDDDLSEVKKVSEDVIEGLVDLYLGDAPDVKEHSYIKQKKLQDMYDYADSRFLSKMSKKLLLQNLRQIDNGDNSARMYEVATKLMGEIREINKDSRSSRSEIENFYKGIRSDLGLNDLANSNNVETDEDADGQIINTADLNNQIDDYLKNREKD</sequence>
<evidence type="ECO:0000313" key="2">
    <source>
        <dbReference type="EMBL" id="CAG7580199.1"/>
    </source>
</evidence>
<proteinExistence type="predicted"/>
<feature type="region of interest" description="Disordered" evidence="1">
    <location>
        <begin position="1"/>
        <end position="21"/>
    </location>
</feature>
<accession>A0A8D9FQM8</accession>
<evidence type="ECO:0000256" key="1">
    <source>
        <dbReference type="SAM" id="MobiDB-lite"/>
    </source>
</evidence>
<reference evidence="2" key="1">
    <citation type="submission" date="2021-06" db="EMBL/GenBank/DDBJ databases">
        <authorList>
            <person name="Gannon L."/>
            <person name="Redgwell R T."/>
            <person name="Michniewski S."/>
            <person name="Harrison D C."/>
            <person name="Millard A."/>
        </authorList>
    </citation>
    <scope>NUCLEOTIDE SEQUENCE</scope>
</reference>
<protein>
    <submittedName>
        <fullName evidence="2">Uncharacterized protein</fullName>
    </submittedName>
</protein>